<comment type="caution">
    <text evidence="1">The sequence shown here is derived from an EMBL/GenBank/DDBJ whole genome shotgun (WGS) entry which is preliminary data.</text>
</comment>
<dbReference type="AlphaFoldDB" id="A0A8T0HQ60"/>
<proteinExistence type="predicted"/>
<name>A0A8T0HQ60_CERPU</name>
<keyword evidence="2" id="KW-1185">Reference proteome</keyword>
<dbReference type="EMBL" id="CM026426">
    <property type="protein sequence ID" value="KAG0572927.1"/>
    <property type="molecule type" value="Genomic_DNA"/>
</dbReference>
<gene>
    <name evidence="1" type="ORF">KC19_VG134800</name>
</gene>
<reference evidence="1" key="1">
    <citation type="submission" date="2020-06" db="EMBL/GenBank/DDBJ databases">
        <title>WGS assembly of Ceratodon purpureus strain R40.</title>
        <authorList>
            <person name="Carey S.B."/>
            <person name="Jenkins J."/>
            <person name="Shu S."/>
            <person name="Lovell J.T."/>
            <person name="Sreedasyam A."/>
            <person name="Maumus F."/>
            <person name="Tiley G.P."/>
            <person name="Fernandez-Pozo N."/>
            <person name="Barry K."/>
            <person name="Chen C."/>
            <person name="Wang M."/>
            <person name="Lipzen A."/>
            <person name="Daum C."/>
            <person name="Saski C.A."/>
            <person name="Payton A.C."/>
            <person name="Mcbreen J.C."/>
            <person name="Conrad R.E."/>
            <person name="Kollar L.M."/>
            <person name="Olsson S."/>
            <person name="Huttunen S."/>
            <person name="Landis J.B."/>
            <person name="Wickett N.J."/>
            <person name="Johnson M.G."/>
            <person name="Rensing S.A."/>
            <person name="Grimwood J."/>
            <person name="Schmutz J."/>
            <person name="Mcdaniel S.F."/>
        </authorList>
    </citation>
    <scope>NUCLEOTIDE SEQUENCE</scope>
    <source>
        <strain evidence="1">R40</strain>
    </source>
</reference>
<protein>
    <submittedName>
        <fullName evidence="1">Uncharacterized protein</fullName>
    </submittedName>
</protein>
<organism evidence="1 2">
    <name type="scientific">Ceratodon purpureus</name>
    <name type="common">Fire moss</name>
    <name type="synonym">Dicranum purpureum</name>
    <dbReference type="NCBI Taxonomy" id="3225"/>
    <lineage>
        <taxon>Eukaryota</taxon>
        <taxon>Viridiplantae</taxon>
        <taxon>Streptophyta</taxon>
        <taxon>Embryophyta</taxon>
        <taxon>Bryophyta</taxon>
        <taxon>Bryophytina</taxon>
        <taxon>Bryopsida</taxon>
        <taxon>Dicranidae</taxon>
        <taxon>Pseudoditrichales</taxon>
        <taxon>Ditrichaceae</taxon>
        <taxon>Ceratodon</taxon>
    </lineage>
</organism>
<evidence type="ECO:0000313" key="1">
    <source>
        <dbReference type="EMBL" id="KAG0572927.1"/>
    </source>
</evidence>
<dbReference type="Proteomes" id="UP000822688">
    <property type="component" value="Chromosome V"/>
</dbReference>
<evidence type="ECO:0000313" key="2">
    <source>
        <dbReference type="Proteomes" id="UP000822688"/>
    </source>
</evidence>
<sequence length="130" mass="15047">MQDFHLIKITPSLNENKWCSLVQKWFDLKRITLSPTTSRRTFQKTGNTEILAHTKNEVCDSTNEVCAVVERRHRSITKTIHRKSSLAPTSWTRNILQPHQQGPLLRPHCWELRDGRCPALLLLQSHQQGG</sequence>
<accession>A0A8T0HQ60</accession>